<dbReference type="NCBIfam" id="TIGR02188">
    <property type="entry name" value="Ac_CoA_lig_AcsA"/>
    <property type="match status" value="1"/>
</dbReference>
<feature type="domain" description="AMP-dependent synthetase/ligase" evidence="7">
    <location>
        <begin position="100"/>
        <end position="485"/>
    </location>
</feature>
<evidence type="ECO:0000256" key="2">
    <source>
        <dbReference type="ARBA" id="ARBA00022598"/>
    </source>
</evidence>
<evidence type="ECO:0000259" key="7">
    <source>
        <dbReference type="Pfam" id="PF00501"/>
    </source>
</evidence>
<dbReference type="InterPro" id="IPR042099">
    <property type="entry name" value="ANL_N_sf"/>
</dbReference>
<evidence type="ECO:0000256" key="1">
    <source>
        <dbReference type="ARBA" id="ARBA00006432"/>
    </source>
</evidence>
<dbReference type="PANTHER" id="PTHR24095">
    <property type="entry name" value="ACETYL-COENZYME A SYNTHETASE"/>
    <property type="match status" value="1"/>
</dbReference>
<dbReference type="InterPro" id="IPR020845">
    <property type="entry name" value="AMP-binding_CS"/>
</dbReference>
<dbReference type="GO" id="GO:0005524">
    <property type="term" value="F:ATP binding"/>
    <property type="evidence" value="ECO:0007669"/>
    <property type="project" value="UniProtKB-UniRule"/>
</dbReference>
<dbReference type="EMBL" id="JBAMIC010000008">
    <property type="protein sequence ID" value="KAK7103294.1"/>
    <property type="molecule type" value="Genomic_DNA"/>
</dbReference>
<feature type="domain" description="AMP-binding enzyme C-terminal" evidence="8">
    <location>
        <begin position="548"/>
        <end position="627"/>
    </location>
</feature>
<evidence type="ECO:0000256" key="5">
    <source>
        <dbReference type="RuleBase" id="RU361147"/>
    </source>
</evidence>
<keyword evidence="2 5" id="KW-0436">Ligase</keyword>
<dbReference type="SUPFAM" id="SSF56801">
    <property type="entry name" value="Acetyl-CoA synthetase-like"/>
    <property type="match status" value="1"/>
</dbReference>
<dbReference type="FunFam" id="3.40.50.12780:FF:000001">
    <property type="entry name" value="Acetyl-coenzyme A synthetase"/>
    <property type="match status" value="1"/>
</dbReference>
<evidence type="ECO:0000259" key="9">
    <source>
        <dbReference type="Pfam" id="PF16177"/>
    </source>
</evidence>
<dbReference type="GO" id="GO:0019427">
    <property type="term" value="P:acetyl-CoA biosynthetic process from acetate"/>
    <property type="evidence" value="ECO:0007669"/>
    <property type="project" value="InterPro"/>
</dbReference>
<keyword evidence="6" id="KW-0812">Transmembrane</keyword>
<dbReference type="CDD" id="cd05966">
    <property type="entry name" value="ACS"/>
    <property type="match status" value="1"/>
</dbReference>
<organism evidence="10 11">
    <name type="scientific">Littorina saxatilis</name>
    <dbReference type="NCBI Taxonomy" id="31220"/>
    <lineage>
        <taxon>Eukaryota</taxon>
        <taxon>Metazoa</taxon>
        <taxon>Spiralia</taxon>
        <taxon>Lophotrochozoa</taxon>
        <taxon>Mollusca</taxon>
        <taxon>Gastropoda</taxon>
        <taxon>Caenogastropoda</taxon>
        <taxon>Littorinimorpha</taxon>
        <taxon>Littorinoidea</taxon>
        <taxon>Littorinidae</taxon>
        <taxon>Littorina</taxon>
    </lineage>
</organism>
<keyword evidence="3 5" id="KW-0547">Nucleotide-binding</keyword>
<dbReference type="PANTHER" id="PTHR24095:SF14">
    <property type="entry name" value="ACETYL-COENZYME A SYNTHETASE 1"/>
    <property type="match status" value="1"/>
</dbReference>
<dbReference type="GO" id="GO:0003987">
    <property type="term" value="F:acetate-CoA ligase activity"/>
    <property type="evidence" value="ECO:0007669"/>
    <property type="project" value="UniProtKB-UniRule"/>
</dbReference>
<sequence length="671" mass="73914">MHKLVRSARFAVKTLRQTSLCARTITTTPFPEFADLSQLKSHDDLHKFSLENPEQFWGRLALSRLQWDEEFQSVLNCELEKGEIDWFLGGKLNASVNCVDRHLATRGDQLALIWERDEPGTEEYVTYRELSEMVGQIANVLRNSGVKKGGRVAIYLPMAPITVATMLACARIGAVHSVVFAGFSAEALASRIQDAEVETVVTADQGVRGGRIIPLKQAVDAAVAQCPSVKRVFVYQRTGADVPMGPKDIPLEKAMSGESTECAPVSLASEDTLFMLYTSGSTGKPKGIAHSIAGYLLYVATTFKHVFDYQPGERFGCVADIGWITGHSYALYGPLCCGATTLLFESSPIYPNPGRYWEMVQRLQLNHIYLAPTSLRLLLKAGDSWVNKYDLSSLRTLGCVGEPLNHEAWDWYYEVVGQKRCDVIDTWWQTETGGICISPRPSSPGAHIEPGMPMRPFFGIKPVLVDEKNEEVNGEDVEGALCLGSLWPGMARTIYGDHQRYIETYLKPCPGLYYTGDGAHRHKGGNYQITGRMDDVVNVTGHRLGTAELEDIMDTHPDVAESAVVGFPHDIKGEGIFAFVVLKEGVKHSHDDIAQALRAAVKQGIASYAQPDFILFTNGLPWTRSGKIMRRILRKIASNQADELGDVSTLADPSVVEGIVKGYKALHSASK</sequence>
<reference evidence="10 11" key="1">
    <citation type="submission" date="2024-02" db="EMBL/GenBank/DDBJ databases">
        <title>Chromosome-scale genome assembly of the rough periwinkle Littorina saxatilis.</title>
        <authorList>
            <person name="De Jode A."/>
            <person name="Faria R."/>
            <person name="Formenti G."/>
            <person name="Sims Y."/>
            <person name="Smith T.P."/>
            <person name="Tracey A."/>
            <person name="Wood J.M.D."/>
            <person name="Zagrodzka Z.B."/>
            <person name="Johannesson K."/>
            <person name="Butlin R.K."/>
            <person name="Leder E.H."/>
        </authorList>
    </citation>
    <scope>NUCLEOTIDE SEQUENCE [LARGE SCALE GENOMIC DNA]</scope>
    <source>
        <strain evidence="10">Snail1</strain>
        <tissue evidence="10">Muscle</tissue>
    </source>
</reference>
<dbReference type="Pfam" id="PF16177">
    <property type="entry name" value="ACAS_N"/>
    <property type="match status" value="1"/>
</dbReference>
<dbReference type="InterPro" id="IPR045851">
    <property type="entry name" value="AMP-bd_C_sf"/>
</dbReference>
<dbReference type="Pfam" id="PF00501">
    <property type="entry name" value="AMP-binding"/>
    <property type="match status" value="1"/>
</dbReference>
<keyword evidence="11" id="KW-1185">Reference proteome</keyword>
<comment type="catalytic activity">
    <reaction evidence="5">
        <text>acetate + ATP + CoA = acetyl-CoA + AMP + diphosphate</text>
        <dbReference type="Rhea" id="RHEA:23176"/>
        <dbReference type="ChEBI" id="CHEBI:30089"/>
        <dbReference type="ChEBI" id="CHEBI:30616"/>
        <dbReference type="ChEBI" id="CHEBI:33019"/>
        <dbReference type="ChEBI" id="CHEBI:57287"/>
        <dbReference type="ChEBI" id="CHEBI:57288"/>
        <dbReference type="ChEBI" id="CHEBI:456215"/>
        <dbReference type="EC" id="6.2.1.1"/>
    </reaction>
</comment>
<evidence type="ECO:0000256" key="6">
    <source>
        <dbReference type="SAM" id="Phobius"/>
    </source>
</evidence>
<evidence type="ECO:0000313" key="10">
    <source>
        <dbReference type="EMBL" id="KAK7103294.1"/>
    </source>
</evidence>
<keyword evidence="4 5" id="KW-0067">ATP-binding</keyword>
<name>A0AAN9GD78_9CAEN</name>
<keyword evidence="6" id="KW-1133">Transmembrane helix</keyword>
<dbReference type="InterPro" id="IPR032387">
    <property type="entry name" value="ACAS_N"/>
</dbReference>
<dbReference type="PROSITE" id="PS00455">
    <property type="entry name" value="AMP_BINDING"/>
    <property type="match status" value="1"/>
</dbReference>
<evidence type="ECO:0000256" key="4">
    <source>
        <dbReference type="ARBA" id="ARBA00022840"/>
    </source>
</evidence>
<dbReference type="Gene3D" id="3.40.50.12780">
    <property type="entry name" value="N-terminal domain of ligase-like"/>
    <property type="match status" value="1"/>
</dbReference>
<dbReference type="InterPro" id="IPR025110">
    <property type="entry name" value="AMP-bd_C"/>
</dbReference>
<dbReference type="Proteomes" id="UP001374579">
    <property type="component" value="Unassembled WGS sequence"/>
</dbReference>
<dbReference type="Pfam" id="PF13193">
    <property type="entry name" value="AMP-binding_C"/>
    <property type="match status" value="1"/>
</dbReference>
<dbReference type="GO" id="GO:0016208">
    <property type="term" value="F:AMP binding"/>
    <property type="evidence" value="ECO:0007669"/>
    <property type="project" value="InterPro"/>
</dbReference>
<evidence type="ECO:0000259" key="8">
    <source>
        <dbReference type="Pfam" id="PF13193"/>
    </source>
</evidence>
<dbReference type="InterPro" id="IPR000873">
    <property type="entry name" value="AMP-dep_synth/lig_dom"/>
</dbReference>
<gene>
    <name evidence="10" type="ORF">V1264_018223</name>
</gene>
<protein>
    <recommendedName>
        <fullName evidence="5">Acetyl-coenzyme A synthetase</fullName>
        <ecNumber evidence="5">6.2.1.1</ecNumber>
    </recommendedName>
</protein>
<comment type="caution">
    <text evidence="10">The sequence shown here is derived from an EMBL/GenBank/DDBJ whole genome shotgun (WGS) entry which is preliminary data.</text>
</comment>
<dbReference type="Gene3D" id="3.30.300.30">
    <property type="match status" value="1"/>
</dbReference>
<feature type="transmembrane region" description="Helical" evidence="6">
    <location>
        <begin position="152"/>
        <end position="174"/>
    </location>
</feature>
<dbReference type="AlphaFoldDB" id="A0AAN9GD78"/>
<dbReference type="InterPro" id="IPR011904">
    <property type="entry name" value="Ac_CoA_lig"/>
</dbReference>
<feature type="domain" description="Acetyl-coenzyme A synthetase N-terminal" evidence="9">
    <location>
        <begin position="43"/>
        <end position="98"/>
    </location>
</feature>
<keyword evidence="6" id="KW-0472">Membrane</keyword>
<evidence type="ECO:0000256" key="3">
    <source>
        <dbReference type="ARBA" id="ARBA00022741"/>
    </source>
</evidence>
<comment type="similarity">
    <text evidence="1 5">Belongs to the ATP-dependent AMP-binding enzyme family.</text>
</comment>
<dbReference type="NCBIfam" id="NF001208">
    <property type="entry name" value="PRK00174.1"/>
    <property type="match status" value="1"/>
</dbReference>
<evidence type="ECO:0000313" key="11">
    <source>
        <dbReference type="Proteomes" id="UP001374579"/>
    </source>
</evidence>
<proteinExistence type="inferred from homology"/>
<dbReference type="EC" id="6.2.1.1" evidence="5"/>
<accession>A0AAN9GD78</accession>
<dbReference type="GO" id="GO:0005739">
    <property type="term" value="C:mitochondrion"/>
    <property type="evidence" value="ECO:0007669"/>
    <property type="project" value="TreeGrafter"/>
</dbReference>